<dbReference type="GeneID" id="14869269"/>
<name>F4Q622_CACFS</name>
<evidence type="ECO:0000259" key="3">
    <source>
        <dbReference type="PROSITE" id="PS51229"/>
    </source>
</evidence>
<protein>
    <recommendedName>
        <fullName evidence="1">Defective in cullin neddylation protein</fullName>
    </recommendedName>
</protein>
<dbReference type="Gene3D" id="1.10.238.10">
    <property type="entry name" value="EF-hand"/>
    <property type="match status" value="1"/>
</dbReference>
<evidence type="ECO:0000256" key="1">
    <source>
        <dbReference type="RuleBase" id="RU410713"/>
    </source>
</evidence>
<comment type="function">
    <text evidence="1">Neddylation of cullins play an essential role in the regulation of SCF-type complexes activity.</text>
</comment>
<dbReference type="AlphaFoldDB" id="F4Q622"/>
<evidence type="ECO:0000313" key="5">
    <source>
        <dbReference type="Proteomes" id="UP000007797"/>
    </source>
</evidence>
<dbReference type="GO" id="GO:0097602">
    <property type="term" value="F:cullin family protein binding"/>
    <property type="evidence" value="ECO:0007669"/>
    <property type="project" value="TreeGrafter"/>
</dbReference>
<organism evidence="4 5">
    <name type="scientific">Cavenderia fasciculata</name>
    <name type="common">Slime mold</name>
    <name type="synonym">Dictyostelium fasciculatum</name>
    <dbReference type="NCBI Taxonomy" id="261658"/>
    <lineage>
        <taxon>Eukaryota</taxon>
        <taxon>Amoebozoa</taxon>
        <taxon>Evosea</taxon>
        <taxon>Eumycetozoa</taxon>
        <taxon>Dictyostelia</taxon>
        <taxon>Acytosteliales</taxon>
        <taxon>Cavenderiaceae</taxon>
        <taxon>Cavenderia</taxon>
    </lineage>
</organism>
<dbReference type="Proteomes" id="UP000007797">
    <property type="component" value="Unassembled WGS sequence"/>
</dbReference>
<sequence length="239" mass="27568">MVRKGSNTTTTTTAKSAPATKQAESVRKKRKNDEDKVQPHIKKSSSPFTSLQMMFEKYKDEDNLMGPDAICKFCFDLGLAPESIQVLVLAWQMNADKMGYFQKEEFVVGLEKLKSYDLVTLKKELIQLTAQVLGDPNKFLELYKFSFGYSSELVNKKLLDVNTAAELLELVLPQSVHTPNFVSFLRSDKHNLKVINKDHWLCYNEFSKTVKRDLSNYDQQDAWPLLFDTFVEFVQEQDR</sequence>
<proteinExistence type="predicted"/>
<evidence type="ECO:0000256" key="2">
    <source>
        <dbReference type="SAM" id="MobiDB-lite"/>
    </source>
</evidence>
<dbReference type="GO" id="GO:0000151">
    <property type="term" value="C:ubiquitin ligase complex"/>
    <property type="evidence" value="ECO:0007669"/>
    <property type="project" value="TreeGrafter"/>
</dbReference>
<dbReference type="PANTHER" id="PTHR12281:SF12">
    <property type="entry name" value="DEFECTIVE IN CULLIN NEDDYLATION PROTEIN"/>
    <property type="match status" value="1"/>
</dbReference>
<dbReference type="GO" id="GO:0031624">
    <property type="term" value="F:ubiquitin conjugating enzyme binding"/>
    <property type="evidence" value="ECO:0007669"/>
    <property type="project" value="TreeGrafter"/>
</dbReference>
<dbReference type="OrthoDB" id="286637at2759"/>
<accession>F4Q622</accession>
<dbReference type="InterPro" id="IPR005176">
    <property type="entry name" value="PONY_dom"/>
</dbReference>
<dbReference type="GO" id="GO:0045116">
    <property type="term" value="P:protein neddylation"/>
    <property type="evidence" value="ECO:0007669"/>
    <property type="project" value="TreeGrafter"/>
</dbReference>
<dbReference type="InterPro" id="IPR014764">
    <property type="entry name" value="DCN-prot"/>
</dbReference>
<dbReference type="Gene3D" id="1.10.238.200">
    <property type="entry name" value="Cullin, PONY binding domain"/>
    <property type="match status" value="1"/>
</dbReference>
<dbReference type="EMBL" id="GL883021">
    <property type="protein sequence ID" value="EGG16608.1"/>
    <property type="molecule type" value="Genomic_DNA"/>
</dbReference>
<dbReference type="GO" id="GO:0032182">
    <property type="term" value="F:ubiquitin-like protein binding"/>
    <property type="evidence" value="ECO:0007669"/>
    <property type="project" value="TreeGrafter"/>
</dbReference>
<dbReference type="RefSeq" id="XP_004355082.1">
    <property type="nucleotide sequence ID" value="XM_004355030.1"/>
</dbReference>
<dbReference type="PANTHER" id="PTHR12281">
    <property type="entry name" value="RP42 RELATED"/>
    <property type="match status" value="1"/>
</dbReference>
<feature type="region of interest" description="Disordered" evidence="2">
    <location>
        <begin position="1"/>
        <end position="45"/>
    </location>
</feature>
<dbReference type="OMA" id="PHEPDKM"/>
<keyword evidence="5" id="KW-1185">Reference proteome</keyword>
<gene>
    <name evidence="4" type="ORF">DFA_07586</name>
</gene>
<dbReference type="Pfam" id="PF03556">
    <property type="entry name" value="Cullin_binding"/>
    <property type="match status" value="1"/>
</dbReference>
<dbReference type="KEGG" id="dfa:DFA_07586"/>
<dbReference type="InterPro" id="IPR042460">
    <property type="entry name" value="DCN1-like_PONY"/>
</dbReference>
<evidence type="ECO:0000313" key="4">
    <source>
        <dbReference type="EMBL" id="EGG16608.1"/>
    </source>
</evidence>
<dbReference type="PROSITE" id="PS51229">
    <property type="entry name" value="DCUN1"/>
    <property type="match status" value="1"/>
</dbReference>
<feature type="domain" description="DCUN1" evidence="3">
    <location>
        <begin position="46"/>
        <end position="235"/>
    </location>
</feature>
<reference evidence="5" key="1">
    <citation type="journal article" date="2011" name="Genome Res.">
        <title>Phylogeny-wide analysis of social amoeba genomes highlights ancient origins for complex intercellular communication.</title>
        <authorList>
            <person name="Heidel A.J."/>
            <person name="Lawal H.M."/>
            <person name="Felder M."/>
            <person name="Schilde C."/>
            <person name="Helps N.R."/>
            <person name="Tunggal B."/>
            <person name="Rivero F."/>
            <person name="John U."/>
            <person name="Schleicher M."/>
            <person name="Eichinger L."/>
            <person name="Platzer M."/>
            <person name="Noegel A.A."/>
            <person name="Schaap P."/>
            <person name="Gloeckner G."/>
        </authorList>
    </citation>
    <scope>NUCLEOTIDE SEQUENCE [LARGE SCALE GENOMIC DNA]</scope>
    <source>
        <strain evidence="5">SH3</strain>
    </source>
</reference>
<dbReference type="STRING" id="1054147.F4Q622"/>